<dbReference type="EMBL" id="CP055904">
    <property type="protein sequence ID" value="QMR41538.1"/>
    <property type="molecule type" value="Genomic_DNA"/>
</dbReference>
<keyword evidence="1" id="KW-1133">Transmembrane helix</keyword>
<keyword evidence="1" id="KW-0812">Transmembrane</keyword>
<keyword evidence="1" id="KW-0472">Membrane</keyword>
<dbReference type="InterPro" id="IPR021548">
    <property type="entry name" value="DUF2895"/>
</dbReference>
<reference evidence="3" key="1">
    <citation type="submission" date="2020-06" db="EMBL/GenBank/DDBJ databases">
        <title>REHAB project genomes.</title>
        <authorList>
            <person name="Shaw L.P."/>
        </authorList>
    </citation>
    <scope>NUCLEOTIDE SEQUENCE [LARGE SCALE GENOMIC DNA]</scope>
    <source>
        <strain evidence="3">RHBSTW-00938</strain>
    </source>
</reference>
<dbReference type="Proteomes" id="UP000514462">
    <property type="component" value="Chromosome"/>
</dbReference>
<dbReference type="RefSeq" id="WP_182014632.1">
    <property type="nucleotide sequence ID" value="NZ_CP055904.1"/>
</dbReference>
<evidence type="ECO:0000313" key="2">
    <source>
        <dbReference type="EMBL" id="QMR41538.1"/>
    </source>
</evidence>
<feature type="transmembrane region" description="Helical" evidence="1">
    <location>
        <begin position="20"/>
        <end position="36"/>
    </location>
</feature>
<dbReference type="Pfam" id="PF11444">
    <property type="entry name" value="DUF2895"/>
    <property type="match status" value="1"/>
</dbReference>
<evidence type="ECO:0000256" key="1">
    <source>
        <dbReference type="SAM" id="Phobius"/>
    </source>
</evidence>
<dbReference type="NCBIfam" id="TIGR03746">
    <property type="entry name" value="conj_TIGR03746"/>
    <property type="match status" value="1"/>
</dbReference>
<organism evidence="2 3">
    <name type="scientific">Klebsiella aerogenes</name>
    <name type="common">Enterobacter aerogenes</name>
    <dbReference type="NCBI Taxonomy" id="548"/>
    <lineage>
        <taxon>Bacteria</taxon>
        <taxon>Pseudomonadati</taxon>
        <taxon>Pseudomonadota</taxon>
        <taxon>Gammaproteobacteria</taxon>
        <taxon>Enterobacterales</taxon>
        <taxon>Enterobacteriaceae</taxon>
        <taxon>Klebsiella/Raoultella group</taxon>
        <taxon>Klebsiella</taxon>
    </lineage>
</organism>
<name>A0AAP9QZ45_KLEAE</name>
<gene>
    <name evidence="2" type="ORF">HV331_19460</name>
</gene>
<sequence>MSCFKHALAARDAHITTLRLVIVLILLVCLGLWYGWQSAPKNLTIHNPPDLRAGSTRPWWEVPPGDVYAFSFYIFQQLNRWPVNGEADYPRNLTALSAYLTPACHARLEADFRLRRDRGELRDRVRGVYEIPGRGYRASRVKVLGRDRWTVSLDLTVDEYYHAEPVKRALVRYPLSIVRYDVDAEKNPWGLAIDCFDGPPQKLEAAIPTPQTEVK</sequence>
<evidence type="ECO:0000313" key="3">
    <source>
        <dbReference type="Proteomes" id="UP000514462"/>
    </source>
</evidence>
<protein>
    <submittedName>
        <fullName evidence="2">TIGR03746 family integrating conjugative element protein</fullName>
    </submittedName>
</protein>
<accession>A0AAP9QZ45</accession>
<proteinExistence type="predicted"/>
<dbReference type="AlphaFoldDB" id="A0AAP9QZ45"/>